<evidence type="ECO:0000256" key="1">
    <source>
        <dbReference type="ARBA" id="ARBA00004202"/>
    </source>
</evidence>
<gene>
    <name evidence="12" type="ORF">KQI89_07505</name>
</gene>
<name>A0ABS6F1Z3_9CLOT</name>
<dbReference type="CDD" id="cd03226">
    <property type="entry name" value="ABC_cobalt_CbiO_domain2"/>
    <property type="match status" value="1"/>
</dbReference>
<feature type="domain" description="ABC transporter" evidence="11">
    <location>
        <begin position="18"/>
        <end position="257"/>
    </location>
</feature>
<evidence type="ECO:0000256" key="10">
    <source>
        <dbReference type="ARBA" id="ARBA00025157"/>
    </source>
</evidence>
<keyword evidence="8" id="KW-1278">Translocase</keyword>
<keyword evidence="7 12" id="KW-0067">ATP-binding</keyword>
<organism evidence="12 13">
    <name type="scientific">Clostridium simiarum</name>
    <dbReference type="NCBI Taxonomy" id="2841506"/>
    <lineage>
        <taxon>Bacteria</taxon>
        <taxon>Bacillati</taxon>
        <taxon>Bacillota</taxon>
        <taxon>Clostridia</taxon>
        <taxon>Eubacteriales</taxon>
        <taxon>Clostridiaceae</taxon>
        <taxon>Clostridium</taxon>
    </lineage>
</organism>
<proteinExistence type="inferred from homology"/>
<comment type="similarity">
    <text evidence="2">Belongs to the ABC transporter superfamily.</text>
</comment>
<keyword evidence="9" id="KW-0472">Membrane</keyword>
<dbReference type="SMART" id="SM00382">
    <property type="entry name" value="AAA"/>
    <property type="match status" value="2"/>
</dbReference>
<keyword evidence="4" id="KW-1003">Cell membrane</keyword>
<feature type="domain" description="ABC transporter" evidence="11">
    <location>
        <begin position="283"/>
        <end position="504"/>
    </location>
</feature>
<keyword evidence="3" id="KW-0813">Transport</keyword>
<evidence type="ECO:0000256" key="4">
    <source>
        <dbReference type="ARBA" id="ARBA00022475"/>
    </source>
</evidence>
<evidence type="ECO:0000256" key="5">
    <source>
        <dbReference type="ARBA" id="ARBA00022737"/>
    </source>
</evidence>
<evidence type="ECO:0000259" key="11">
    <source>
        <dbReference type="PROSITE" id="PS50893"/>
    </source>
</evidence>
<evidence type="ECO:0000256" key="8">
    <source>
        <dbReference type="ARBA" id="ARBA00022967"/>
    </source>
</evidence>
<reference evidence="12 13" key="1">
    <citation type="submission" date="2021-06" db="EMBL/GenBank/DDBJ databases">
        <authorList>
            <person name="Sun Q."/>
            <person name="Li D."/>
        </authorList>
    </citation>
    <scope>NUCLEOTIDE SEQUENCE [LARGE SCALE GENOMIC DNA]</scope>
    <source>
        <strain evidence="12 13">MSJ-4</strain>
    </source>
</reference>
<accession>A0ABS6F1Z3</accession>
<evidence type="ECO:0000256" key="3">
    <source>
        <dbReference type="ARBA" id="ARBA00022448"/>
    </source>
</evidence>
<evidence type="ECO:0000256" key="7">
    <source>
        <dbReference type="ARBA" id="ARBA00022840"/>
    </source>
</evidence>
<dbReference type="PANTHER" id="PTHR43553">
    <property type="entry name" value="HEAVY METAL TRANSPORTER"/>
    <property type="match status" value="1"/>
</dbReference>
<dbReference type="PROSITE" id="PS00211">
    <property type="entry name" value="ABC_TRANSPORTER_1"/>
    <property type="match status" value="1"/>
</dbReference>
<dbReference type="EMBL" id="JAHLQL010000001">
    <property type="protein sequence ID" value="MBU5591608.1"/>
    <property type="molecule type" value="Genomic_DNA"/>
</dbReference>
<keyword evidence="5" id="KW-0677">Repeat</keyword>
<evidence type="ECO:0000256" key="6">
    <source>
        <dbReference type="ARBA" id="ARBA00022741"/>
    </source>
</evidence>
<evidence type="ECO:0000313" key="12">
    <source>
        <dbReference type="EMBL" id="MBU5591608.1"/>
    </source>
</evidence>
<dbReference type="RefSeq" id="WP_216456550.1">
    <property type="nucleotide sequence ID" value="NZ_JAHLQL010000001.1"/>
</dbReference>
<protein>
    <submittedName>
        <fullName evidence="12">Energy-coupling factor ABC transporter ATP-binding protein</fullName>
    </submittedName>
</protein>
<dbReference type="InterPro" id="IPR017871">
    <property type="entry name" value="ABC_transporter-like_CS"/>
</dbReference>
<sequence length="506" mass="57427">MAENQSKEKKNNTDKSVIEFNNVNFTYEGSDEKSLLDFNLKITQGEFIVLTGESGCGKTTVNRCINGLIPEFYDGKLEGDVIISGMDISKVPLREISREVGSVFQDPRSQFFTLHVKTEIPFPSENYGIHREKIQNRVKESIEDLKLHSLMDRQIFNLSSGEKQKIAVASVYALKPKIYVLDEPSANLDMEGTRQLSEVLKILKAKGHTIIVSEHKLYYLKDLADRVVIMEKGKIKKTLKGEIFSKKPNQWFDDIGLRHVALDTLPIPDFKNFSVKEEKSPLLQVKNLAFGYKMGKRLWFDVSFDANEGDIIGIVGKNGTGKSTLARVLMGLTKQKDGKIYINGKPAGNRCRIKNSFYVMQDVDYQLFAPSVWEEILVGIKPTKDIQEKAEKYLKLFHLENYKTAHPASLSGGEKQRLAIALACMQHSKFLFLDEPTSGLDAKNMKIISGILKELAKEGRCIFVITHDYEFALNTFNRLLSFDDNGKFSSFPFHKYSSELLYSRIV</sequence>
<comment type="subcellular location">
    <subcellularLocation>
        <location evidence="1">Cell membrane</location>
        <topology evidence="1">Peripheral membrane protein</topology>
    </subcellularLocation>
</comment>
<keyword evidence="6" id="KW-0547">Nucleotide-binding</keyword>
<evidence type="ECO:0000313" key="13">
    <source>
        <dbReference type="Proteomes" id="UP000736583"/>
    </source>
</evidence>
<comment type="function">
    <text evidence="10">Probably part of an ABC transporter complex. Responsible for energy coupling to the transport system.</text>
</comment>
<evidence type="ECO:0000256" key="2">
    <source>
        <dbReference type="ARBA" id="ARBA00005417"/>
    </source>
</evidence>
<dbReference type="PROSITE" id="PS50893">
    <property type="entry name" value="ABC_TRANSPORTER_2"/>
    <property type="match status" value="2"/>
</dbReference>
<dbReference type="InterPro" id="IPR003439">
    <property type="entry name" value="ABC_transporter-like_ATP-bd"/>
</dbReference>
<dbReference type="InterPro" id="IPR015856">
    <property type="entry name" value="ABC_transpr_CbiO/EcfA_su"/>
</dbReference>
<dbReference type="Proteomes" id="UP000736583">
    <property type="component" value="Unassembled WGS sequence"/>
</dbReference>
<dbReference type="GO" id="GO:0005524">
    <property type="term" value="F:ATP binding"/>
    <property type="evidence" value="ECO:0007669"/>
    <property type="project" value="UniProtKB-KW"/>
</dbReference>
<comment type="caution">
    <text evidence="12">The sequence shown here is derived from an EMBL/GenBank/DDBJ whole genome shotgun (WGS) entry which is preliminary data.</text>
</comment>
<dbReference type="CDD" id="cd03225">
    <property type="entry name" value="ABC_cobalt_CbiO_domain1"/>
    <property type="match status" value="1"/>
</dbReference>
<dbReference type="InterPro" id="IPR050095">
    <property type="entry name" value="ECF_ABC_transporter_ATP-bd"/>
</dbReference>
<evidence type="ECO:0000256" key="9">
    <source>
        <dbReference type="ARBA" id="ARBA00023136"/>
    </source>
</evidence>
<dbReference type="InterPro" id="IPR003593">
    <property type="entry name" value="AAA+_ATPase"/>
</dbReference>
<dbReference type="Pfam" id="PF00005">
    <property type="entry name" value="ABC_tran"/>
    <property type="match status" value="2"/>
</dbReference>
<dbReference type="PANTHER" id="PTHR43553:SF23">
    <property type="entry name" value="ABC TRANSPORTER ATP-BINDING COMPONENT"/>
    <property type="match status" value="1"/>
</dbReference>
<keyword evidence="13" id="KW-1185">Reference proteome</keyword>